<evidence type="ECO:0000313" key="2">
    <source>
        <dbReference type="Proteomes" id="UP000800082"/>
    </source>
</evidence>
<evidence type="ECO:0000313" key="1">
    <source>
        <dbReference type="EMBL" id="KAF1922589.1"/>
    </source>
</evidence>
<reference evidence="1" key="1">
    <citation type="journal article" date="2020" name="Stud. Mycol.">
        <title>101 Dothideomycetes genomes: a test case for predicting lifestyles and emergence of pathogens.</title>
        <authorList>
            <person name="Haridas S."/>
            <person name="Albert R."/>
            <person name="Binder M."/>
            <person name="Bloem J."/>
            <person name="Labutti K."/>
            <person name="Salamov A."/>
            <person name="Andreopoulos B."/>
            <person name="Baker S."/>
            <person name="Barry K."/>
            <person name="Bills G."/>
            <person name="Bluhm B."/>
            <person name="Cannon C."/>
            <person name="Castanera R."/>
            <person name="Culley D."/>
            <person name="Daum C."/>
            <person name="Ezra D."/>
            <person name="Gonzalez J."/>
            <person name="Henrissat B."/>
            <person name="Kuo A."/>
            <person name="Liang C."/>
            <person name="Lipzen A."/>
            <person name="Lutzoni F."/>
            <person name="Magnuson J."/>
            <person name="Mondo S."/>
            <person name="Nolan M."/>
            <person name="Ohm R."/>
            <person name="Pangilinan J."/>
            <person name="Park H.-J."/>
            <person name="Ramirez L."/>
            <person name="Alfaro M."/>
            <person name="Sun H."/>
            <person name="Tritt A."/>
            <person name="Yoshinaga Y."/>
            <person name="Zwiers L.-H."/>
            <person name="Turgeon B."/>
            <person name="Goodwin S."/>
            <person name="Spatafora J."/>
            <person name="Crous P."/>
            <person name="Grigoriev I."/>
        </authorList>
    </citation>
    <scope>NUCLEOTIDE SEQUENCE</scope>
    <source>
        <strain evidence="1">CBS 183.55</strain>
    </source>
</reference>
<accession>A0A6A5R593</accession>
<keyword evidence="2" id="KW-1185">Reference proteome</keyword>
<proteinExistence type="predicted"/>
<dbReference type="AlphaFoldDB" id="A0A6A5R593"/>
<dbReference type="RefSeq" id="XP_033442842.1">
    <property type="nucleotide sequence ID" value="XM_033594484.1"/>
</dbReference>
<dbReference type="Proteomes" id="UP000800082">
    <property type="component" value="Unassembled WGS sequence"/>
</dbReference>
<gene>
    <name evidence="1" type="ORF">M421DRAFT_426719</name>
</gene>
<protein>
    <submittedName>
        <fullName evidence="1">Uncharacterized protein</fullName>
    </submittedName>
</protein>
<organism evidence="1 2">
    <name type="scientific">Didymella exigua CBS 183.55</name>
    <dbReference type="NCBI Taxonomy" id="1150837"/>
    <lineage>
        <taxon>Eukaryota</taxon>
        <taxon>Fungi</taxon>
        <taxon>Dikarya</taxon>
        <taxon>Ascomycota</taxon>
        <taxon>Pezizomycotina</taxon>
        <taxon>Dothideomycetes</taxon>
        <taxon>Pleosporomycetidae</taxon>
        <taxon>Pleosporales</taxon>
        <taxon>Pleosporineae</taxon>
        <taxon>Didymellaceae</taxon>
        <taxon>Didymella</taxon>
    </lineage>
</organism>
<dbReference type="EMBL" id="ML979020">
    <property type="protein sequence ID" value="KAF1922589.1"/>
    <property type="molecule type" value="Genomic_DNA"/>
</dbReference>
<name>A0A6A5R593_9PLEO</name>
<sequence length="118" mass="13801">MRVLPSQYTSRSANRAVYRTSRTFVPIIWLAGCNSRRVRSHSFFSQVEQSQRRASRYGQHQCPSRKGMRRRRLVGDLRNPETNLSHRRGYAKSVQRSAKVILTLEEVAKVVLLWARSR</sequence>
<dbReference type="PROSITE" id="PS51257">
    <property type="entry name" value="PROKAR_LIPOPROTEIN"/>
    <property type="match status" value="1"/>
</dbReference>
<dbReference type="GeneID" id="54352152"/>